<dbReference type="InterPro" id="IPR029479">
    <property type="entry name" value="Nitroreductase"/>
</dbReference>
<proteinExistence type="predicted"/>
<dbReference type="InterPro" id="IPR050627">
    <property type="entry name" value="Nitroreductase/BluB"/>
</dbReference>
<dbReference type="Pfam" id="PF00881">
    <property type="entry name" value="Nitroreductase"/>
    <property type="match status" value="2"/>
</dbReference>
<feature type="domain" description="Nitroreductase" evidence="1">
    <location>
        <begin position="9"/>
        <end position="64"/>
    </location>
</feature>
<dbReference type="AlphaFoldDB" id="B6YQF0"/>
<dbReference type="SUPFAM" id="SSF55469">
    <property type="entry name" value="FMN-dependent nitroreductase-like"/>
    <property type="match status" value="1"/>
</dbReference>
<dbReference type="Proteomes" id="UP000000723">
    <property type="component" value="Chromosome"/>
</dbReference>
<dbReference type="OrthoDB" id="9809288at2"/>
<dbReference type="CDD" id="cd02151">
    <property type="entry name" value="nitroreductase"/>
    <property type="match status" value="1"/>
</dbReference>
<dbReference type="EMBL" id="AP010656">
    <property type="protein sequence ID" value="BAG83422.1"/>
    <property type="molecule type" value="Genomic_DNA"/>
</dbReference>
<evidence type="ECO:0000313" key="2">
    <source>
        <dbReference type="EMBL" id="BAG83422.1"/>
    </source>
</evidence>
<dbReference type="PANTHER" id="PTHR23026">
    <property type="entry name" value="NADPH NITROREDUCTASE"/>
    <property type="match status" value="1"/>
</dbReference>
<dbReference type="HOGENOM" id="CLU_070764_7_3_10"/>
<reference evidence="3" key="1">
    <citation type="journal article" date="2008" name="Science">
        <title>Genome of an endosymbiont coupling N2 fixation to cellulolysis within RT protist cells in termite gut.</title>
        <authorList>
            <person name="Hongoh Y."/>
            <person name="Sharma V.K."/>
            <person name="Prakash T."/>
            <person name="Noda S."/>
            <person name="Toh H."/>
            <person name="Taylor T.D."/>
            <person name="Kudo T."/>
            <person name="Sakaki Y."/>
            <person name="Toyoda A."/>
            <person name="Hattori M."/>
            <person name="Ohkuma M."/>
        </authorList>
    </citation>
    <scope>NUCLEOTIDE SEQUENCE [LARGE SCALE GENOMIC DNA]</scope>
</reference>
<dbReference type="InterPro" id="IPR000415">
    <property type="entry name" value="Nitroreductase-like"/>
</dbReference>
<evidence type="ECO:0000259" key="1">
    <source>
        <dbReference type="Pfam" id="PF00881"/>
    </source>
</evidence>
<dbReference type="GO" id="GO:0016491">
    <property type="term" value="F:oxidoreductase activity"/>
    <property type="evidence" value="ECO:0007669"/>
    <property type="project" value="InterPro"/>
</dbReference>
<keyword evidence="3" id="KW-1185">Reference proteome</keyword>
<gene>
    <name evidence="2" type="ordered locus">CFPG_159</name>
</gene>
<dbReference type="KEGG" id="aps:CFPG_159"/>
<dbReference type="PANTHER" id="PTHR23026:SF117">
    <property type="entry name" value="NITROREDUCTASE"/>
    <property type="match status" value="1"/>
</dbReference>
<dbReference type="STRING" id="511995.CFPG_159"/>
<accession>B6YQF0</accession>
<dbReference type="RefSeq" id="WP_012573183.1">
    <property type="nucleotide sequence ID" value="NC_011565.1"/>
</dbReference>
<name>B6YQF0_AZOPC</name>
<dbReference type="Gene3D" id="3.40.109.10">
    <property type="entry name" value="NADH Oxidase"/>
    <property type="match status" value="1"/>
</dbReference>
<feature type="domain" description="Nitroreductase" evidence="1">
    <location>
        <begin position="71"/>
        <end position="154"/>
    </location>
</feature>
<evidence type="ECO:0000313" key="3">
    <source>
        <dbReference type="Proteomes" id="UP000000723"/>
    </source>
</evidence>
<dbReference type="eggNOG" id="COG0778">
    <property type="taxonomic scope" value="Bacteria"/>
</dbReference>
<sequence length="177" mass="20228">MNYFAKLVEKRRSIRDYNTKKRILSPEVKKQIIKVALMSPTSKNSRPWQFILVENEEMLKNLSACKASGAAFIANCALAIIVLSDPSQSEAYIEDAAIAASYIQLQVEDLKLGSCWIHVRERKTANGHSSEQYIRNLLNIPLHLCVECIISIGYKAKEIKSHDEEKLQWEKLHIGNW</sequence>
<organism evidence="2 3">
    <name type="scientific">Azobacteroides pseudotrichonymphae genomovar. CFP2</name>
    <dbReference type="NCBI Taxonomy" id="511995"/>
    <lineage>
        <taxon>Bacteria</taxon>
        <taxon>Pseudomonadati</taxon>
        <taxon>Bacteroidota</taxon>
        <taxon>Bacteroidia</taxon>
        <taxon>Bacteroidales</taxon>
        <taxon>Candidatus Azobacteroides</taxon>
    </lineage>
</organism>
<protein>
    <submittedName>
        <fullName evidence="2">Nitroreductase family protein</fullName>
    </submittedName>
</protein>